<protein>
    <recommendedName>
        <fullName evidence="4">Transporter</fullName>
    </recommendedName>
</protein>
<evidence type="ECO:0000256" key="1">
    <source>
        <dbReference type="SAM" id="Phobius"/>
    </source>
</evidence>
<dbReference type="Pfam" id="PF16983">
    <property type="entry name" value="MFS_MOT1"/>
    <property type="match status" value="2"/>
</dbReference>
<dbReference type="EMBL" id="CP011454">
    <property type="protein sequence ID" value="AMW05817.1"/>
    <property type="molecule type" value="Genomic_DNA"/>
</dbReference>
<feature type="transmembrane region" description="Helical" evidence="1">
    <location>
        <begin position="160"/>
        <end position="178"/>
    </location>
</feature>
<keyword evidence="3" id="KW-1185">Reference proteome</keyword>
<keyword evidence="1" id="KW-0812">Transmembrane</keyword>
<feature type="transmembrane region" description="Helical" evidence="1">
    <location>
        <begin position="309"/>
        <end position="330"/>
    </location>
</feature>
<dbReference type="OrthoDB" id="7361398at2"/>
<dbReference type="PANTHER" id="PTHR31970">
    <property type="match status" value="1"/>
</dbReference>
<evidence type="ECO:0000313" key="3">
    <source>
        <dbReference type="Proteomes" id="UP000076404"/>
    </source>
</evidence>
<evidence type="ECO:0008006" key="4">
    <source>
        <dbReference type="Google" id="ProtNLM"/>
    </source>
</evidence>
<keyword evidence="1" id="KW-0472">Membrane</keyword>
<evidence type="ECO:0000313" key="2">
    <source>
        <dbReference type="EMBL" id="AMW05817.1"/>
    </source>
</evidence>
<dbReference type="PANTHER" id="PTHR31970:SF9">
    <property type="entry name" value="MOLYBDATE TRANSPORTER 2"/>
    <property type="match status" value="1"/>
</dbReference>
<reference evidence="2 3" key="2">
    <citation type="journal article" date="2016" name="Environ. Microbiol. Rep.">
        <title>Metagenomic evidence for the presence of phototrophic Gemmatimonadetes bacteria in diverse environments.</title>
        <authorList>
            <person name="Zeng Y."/>
            <person name="Baumbach J."/>
            <person name="Barbosa E.G."/>
            <person name="Azevedo V."/>
            <person name="Zhang C."/>
            <person name="Koblizek M."/>
        </authorList>
    </citation>
    <scope>NUCLEOTIDE SEQUENCE [LARGE SCALE GENOMIC DNA]</scope>
    <source>
        <strain evidence="2 3">AP64</strain>
    </source>
</reference>
<feature type="transmembrane region" description="Helical" evidence="1">
    <location>
        <begin position="342"/>
        <end position="367"/>
    </location>
</feature>
<feature type="transmembrane region" description="Helical" evidence="1">
    <location>
        <begin position="76"/>
        <end position="96"/>
    </location>
</feature>
<dbReference type="GO" id="GO:0015098">
    <property type="term" value="F:molybdate ion transmembrane transporter activity"/>
    <property type="evidence" value="ECO:0007669"/>
    <property type="project" value="InterPro"/>
</dbReference>
<dbReference type="KEGG" id="gph:GEMMAAP_15475"/>
<gene>
    <name evidence="2" type="ORF">GEMMAAP_15475</name>
</gene>
<dbReference type="eggNOG" id="COG0659">
    <property type="taxonomic scope" value="Bacteria"/>
</dbReference>
<reference evidence="2 3" key="1">
    <citation type="journal article" date="2014" name="Proc. Natl. Acad. Sci. U.S.A.">
        <title>Functional type 2 photosynthetic reaction centers found in the rare bacterial phylum Gemmatimonadetes.</title>
        <authorList>
            <person name="Zeng Y."/>
            <person name="Feng F."/>
            <person name="Medova H."/>
            <person name="Dean J."/>
            <person name="Koblizek M."/>
        </authorList>
    </citation>
    <scope>NUCLEOTIDE SEQUENCE [LARGE SCALE GENOMIC DNA]</scope>
    <source>
        <strain evidence="2 3">AP64</strain>
    </source>
</reference>
<proteinExistence type="predicted"/>
<sequence length="381" mass="39182">MPTPLSFSRNELAGAFGDLGTDLPLLVGVVMATGMDAPAAFVAFGLLQIGSGLIYRLPMPVQPLKAMAAIAIAGKIAPALLAAGGLIVGFTMLALANSGALEWIARTVPKAVVRGIQVGLGLQLLNLALTRFIPGGGTSGWLLAAAAIGLIVALRGNRRLPAGIAVLALGLTWAAFNWPQDFPELWGFQLPSLPTRWPTPNEFGRAALLLALPQIALSLGNSVLATKQVVADLFPDRAPLTVSRIGNTYGLMNLLAAPLGGLPVCHGSGGIAAHYFFGARTGGSAVIYGGALVLAGLFLVGAPSAFQRLVPGPILGALLIVEALTVLLLVRDQWRTPAAFALSIACGLTAAFAPYGYAVALLGGAFVGRVMRRQMESSVPS</sequence>
<dbReference type="AlphaFoldDB" id="A0A143BLA6"/>
<dbReference type="STRING" id="1379270.GEMMAAP_15475"/>
<accession>A0A143BLA6</accession>
<dbReference type="Proteomes" id="UP000076404">
    <property type="component" value="Chromosome"/>
</dbReference>
<dbReference type="RefSeq" id="WP_043579406.1">
    <property type="nucleotide sequence ID" value="NZ_CP011454.1"/>
</dbReference>
<feature type="transmembrane region" description="Helical" evidence="1">
    <location>
        <begin position="285"/>
        <end position="302"/>
    </location>
</feature>
<dbReference type="InterPro" id="IPR031563">
    <property type="entry name" value="MOT1/MOT2"/>
</dbReference>
<organism evidence="2 3">
    <name type="scientific">Gemmatimonas phototrophica</name>
    <dbReference type="NCBI Taxonomy" id="1379270"/>
    <lineage>
        <taxon>Bacteria</taxon>
        <taxon>Pseudomonadati</taxon>
        <taxon>Gemmatimonadota</taxon>
        <taxon>Gemmatimonadia</taxon>
        <taxon>Gemmatimonadales</taxon>
        <taxon>Gemmatimonadaceae</taxon>
        <taxon>Gemmatimonas</taxon>
    </lineage>
</organism>
<name>A0A143BLA6_9BACT</name>
<feature type="transmembrane region" description="Helical" evidence="1">
    <location>
        <begin position="132"/>
        <end position="153"/>
    </location>
</feature>
<keyword evidence="1" id="KW-1133">Transmembrane helix</keyword>